<dbReference type="AlphaFoldDB" id="A0A381Z113"/>
<dbReference type="Pfam" id="PF09948">
    <property type="entry name" value="PpoB2"/>
    <property type="match status" value="1"/>
</dbReference>
<evidence type="ECO:0000313" key="2">
    <source>
        <dbReference type="EMBL" id="SVA82978.1"/>
    </source>
</evidence>
<feature type="transmembrane region" description="Helical" evidence="1">
    <location>
        <begin position="176"/>
        <end position="207"/>
    </location>
</feature>
<dbReference type="EMBL" id="UINC01019579">
    <property type="protein sequence ID" value="SVA82978.1"/>
    <property type="molecule type" value="Genomic_DNA"/>
</dbReference>
<evidence type="ECO:0008006" key="3">
    <source>
        <dbReference type="Google" id="ProtNLM"/>
    </source>
</evidence>
<feature type="transmembrane region" description="Helical" evidence="1">
    <location>
        <begin position="12"/>
        <end position="31"/>
    </location>
</feature>
<accession>A0A381Z113</accession>
<evidence type="ECO:0000256" key="1">
    <source>
        <dbReference type="SAM" id="Phobius"/>
    </source>
</evidence>
<keyword evidence="1" id="KW-1133">Transmembrane helix</keyword>
<feature type="transmembrane region" description="Helical" evidence="1">
    <location>
        <begin position="219"/>
        <end position="236"/>
    </location>
</feature>
<feature type="transmembrane region" description="Helical" evidence="1">
    <location>
        <begin position="85"/>
        <end position="107"/>
    </location>
</feature>
<proteinExistence type="predicted"/>
<feature type="non-terminal residue" evidence="2">
    <location>
        <position position="1"/>
    </location>
</feature>
<sequence>VTPANQTKRSAGTVHGVAAACWVVTIVWAVQMDMGLWGMPGTMGMSFGSFLVMWTLMMAAMMLSSMAPLALLYGRTITTHRGPRLTAFGVGYVVAWGATGSVAFVVADLFGDVAADRPTVARWVAVACFAAAGAYQLTPLKMRCLEHCRSPLAHLMRYVGFRGPLRDVRTGAHHGLFCLGCCWALMVLMVAFGVMNVAAMVGLALVIAVEKHWRHGERFAQTVGVVAVVWALVIIVEPGAAPGLNPDAVVDMGKMGMGGDTGGMSGG</sequence>
<dbReference type="InterPro" id="IPR018688">
    <property type="entry name" value="PpoB2-like"/>
</dbReference>
<gene>
    <name evidence="2" type="ORF">METZ01_LOCUS135832</name>
</gene>
<reference evidence="2" key="1">
    <citation type="submission" date="2018-05" db="EMBL/GenBank/DDBJ databases">
        <authorList>
            <person name="Lanie J.A."/>
            <person name="Ng W.-L."/>
            <person name="Kazmierczak K.M."/>
            <person name="Andrzejewski T.M."/>
            <person name="Davidsen T.M."/>
            <person name="Wayne K.J."/>
            <person name="Tettelin H."/>
            <person name="Glass J.I."/>
            <person name="Rusch D."/>
            <person name="Podicherti R."/>
            <person name="Tsui H.-C.T."/>
            <person name="Winkler M.E."/>
        </authorList>
    </citation>
    <scope>NUCLEOTIDE SEQUENCE</scope>
</reference>
<keyword evidence="1" id="KW-0472">Membrane</keyword>
<name>A0A381Z113_9ZZZZ</name>
<protein>
    <recommendedName>
        <fullName evidence="3">DUF2182 domain-containing protein</fullName>
    </recommendedName>
</protein>
<organism evidence="2">
    <name type="scientific">marine metagenome</name>
    <dbReference type="NCBI Taxonomy" id="408172"/>
    <lineage>
        <taxon>unclassified sequences</taxon>
        <taxon>metagenomes</taxon>
        <taxon>ecological metagenomes</taxon>
    </lineage>
</organism>
<feature type="transmembrane region" description="Helical" evidence="1">
    <location>
        <begin position="51"/>
        <end position="73"/>
    </location>
</feature>
<keyword evidence="1" id="KW-0812">Transmembrane</keyword>